<name>A0A8J8MCQ9_9FIRM</name>
<keyword evidence="1" id="KW-0472">Membrane</keyword>
<keyword evidence="3" id="KW-1185">Reference proteome</keyword>
<evidence type="ECO:0000313" key="3">
    <source>
        <dbReference type="Proteomes" id="UP000677305"/>
    </source>
</evidence>
<accession>A0A8J8MCQ9</accession>
<gene>
    <name evidence="2" type="ORF">HYG85_15780</name>
</gene>
<proteinExistence type="predicted"/>
<dbReference type="Proteomes" id="UP000677305">
    <property type="component" value="Chromosome"/>
</dbReference>
<dbReference type="KEGG" id="vgu:HYG85_15780"/>
<reference evidence="2 3" key="1">
    <citation type="submission" date="2020-07" db="EMBL/GenBank/DDBJ databases">
        <title>Vallitalea guaymasensis genome.</title>
        <authorList>
            <person name="Postec A."/>
        </authorList>
    </citation>
    <scope>NUCLEOTIDE SEQUENCE [LARGE SCALE GENOMIC DNA]</scope>
    <source>
        <strain evidence="2 3">Ra1766G1</strain>
    </source>
</reference>
<protein>
    <submittedName>
        <fullName evidence="2">Uncharacterized protein</fullName>
    </submittedName>
</protein>
<evidence type="ECO:0000313" key="2">
    <source>
        <dbReference type="EMBL" id="QUH30285.1"/>
    </source>
</evidence>
<organism evidence="2 3">
    <name type="scientific">Vallitalea guaymasensis</name>
    <dbReference type="NCBI Taxonomy" id="1185412"/>
    <lineage>
        <taxon>Bacteria</taxon>
        <taxon>Bacillati</taxon>
        <taxon>Bacillota</taxon>
        <taxon>Clostridia</taxon>
        <taxon>Lachnospirales</taxon>
        <taxon>Vallitaleaceae</taxon>
        <taxon>Vallitalea</taxon>
    </lineage>
</organism>
<keyword evidence="1" id="KW-0812">Transmembrane</keyword>
<dbReference type="EMBL" id="CP058561">
    <property type="protein sequence ID" value="QUH30285.1"/>
    <property type="molecule type" value="Genomic_DNA"/>
</dbReference>
<dbReference type="AlphaFoldDB" id="A0A8J8MCQ9"/>
<sequence length="88" mass="9767">MKKVVFGGILILAGVMLLGIVYIPTSIQCMNLNGWTTPTGKFMYAMQELGSTFPYYLSIILLIVGIIIGLIGCFENTIRKLIKNHNKD</sequence>
<dbReference type="RefSeq" id="WP_212690463.1">
    <property type="nucleotide sequence ID" value="NZ_CP058561.1"/>
</dbReference>
<evidence type="ECO:0000256" key="1">
    <source>
        <dbReference type="SAM" id="Phobius"/>
    </source>
</evidence>
<feature type="transmembrane region" description="Helical" evidence="1">
    <location>
        <begin position="53"/>
        <end position="74"/>
    </location>
</feature>
<keyword evidence="1" id="KW-1133">Transmembrane helix</keyword>